<sequence length="485" mass="56760">MSEKLKQIIEDLDRSSLNQYVYDLLMHLPDEQKLFIRKYDNKAKNDLLHDEYSSFLHVLNNSFDAEEFVRCQYEYWDDTDALGSFIINLEQEMTETVGNITKKSFFDDAAELIAKELTSCAEYDLETDIESSDEYGGISASDCDVGNDTIPEEIFEHAVKTLSGFYKKLSPKEKSKIVIFLTKYGEAHGIRHYHATIAKNLPDEKLSEQIISQKKEQLRHAITVNDYDAVESIFYEIKDILVHTPGKEEIFNKFVQEFRTTPPASEELLNRAQTKNDLKEQKSLLEYLINIYQKVEDYHYRINDKLTSLLKVNIKLNLAYESKAIFLQLVKFYNSIDWDAAQYLKDHCPKSREEIKEALRNIVYRPEPFYANYTPSKIRFHLLFEEFDKAFAILKTHSEYIADFGHRMPASYYNELNAVLLQDFVKIAGGTTGLQNYTRAINCLDALLNRQTPVVQQLIKEKVSYVKYTYKRRRILLEELHKRGY</sequence>
<accession>E8LKA6</accession>
<comment type="caution">
    <text evidence="1">The sequence shown here is derived from an EMBL/GenBank/DDBJ whole genome shotgun (WGS) entry which is preliminary data.</text>
</comment>
<proteinExistence type="predicted"/>
<dbReference type="Proteomes" id="UP000018458">
    <property type="component" value="Unassembled WGS sequence"/>
</dbReference>
<dbReference type="HOGENOM" id="CLU_562479_0_0_6"/>
<dbReference type="AlphaFoldDB" id="E8LKA6"/>
<dbReference type="STRING" id="762983.HMPREF9444_01144"/>
<evidence type="ECO:0000313" key="1">
    <source>
        <dbReference type="EMBL" id="EFY07031.1"/>
    </source>
</evidence>
<dbReference type="EMBL" id="AEVO01000053">
    <property type="protein sequence ID" value="EFY07031.1"/>
    <property type="molecule type" value="Genomic_DNA"/>
</dbReference>
<organism evidence="1 2">
    <name type="scientific">Succinatimonas hippei (strain DSM 22608 / JCM 16073 / KCTC 15190 / YIT 12066)</name>
    <dbReference type="NCBI Taxonomy" id="762983"/>
    <lineage>
        <taxon>Bacteria</taxon>
        <taxon>Pseudomonadati</taxon>
        <taxon>Pseudomonadota</taxon>
        <taxon>Gammaproteobacteria</taxon>
        <taxon>Aeromonadales</taxon>
        <taxon>Succinivibrionaceae</taxon>
        <taxon>Succinatimonas</taxon>
    </lineage>
</organism>
<dbReference type="RefSeq" id="WP_009143344.1">
    <property type="nucleotide sequence ID" value="NZ_GL830989.1"/>
</dbReference>
<gene>
    <name evidence="1" type="ORF">HMPREF9444_01144</name>
</gene>
<keyword evidence="2" id="KW-1185">Reference proteome</keyword>
<evidence type="ECO:0000313" key="2">
    <source>
        <dbReference type="Proteomes" id="UP000018458"/>
    </source>
</evidence>
<name>E8LKA6_SUCHY</name>
<reference evidence="1 2" key="1">
    <citation type="submission" date="2011-01" db="EMBL/GenBank/DDBJ databases">
        <authorList>
            <person name="Weinstock G."/>
            <person name="Sodergren E."/>
            <person name="Clifton S."/>
            <person name="Fulton L."/>
            <person name="Fulton B."/>
            <person name="Courtney L."/>
            <person name="Fronick C."/>
            <person name="Harrison M."/>
            <person name="Strong C."/>
            <person name="Farmer C."/>
            <person name="Delahaunty K."/>
            <person name="Markovic C."/>
            <person name="Hall O."/>
            <person name="Minx P."/>
            <person name="Tomlinson C."/>
            <person name="Mitreva M."/>
            <person name="Hou S."/>
            <person name="Chen J."/>
            <person name="Wollam A."/>
            <person name="Pepin K.H."/>
            <person name="Johnson M."/>
            <person name="Bhonagiri V."/>
            <person name="Zhang X."/>
            <person name="Suruliraj S."/>
            <person name="Warren W."/>
            <person name="Chinwalla A."/>
            <person name="Mardis E.R."/>
            <person name="Wilson R.K."/>
        </authorList>
    </citation>
    <scope>NUCLEOTIDE SEQUENCE [LARGE SCALE GENOMIC DNA]</scope>
    <source>
        <strain evidence="2">DSM 22608 / JCM 16073 / KCTC 15190 / YIT 12066</strain>
    </source>
</reference>
<protein>
    <submittedName>
        <fullName evidence="1">Uncharacterized protein</fullName>
    </submittedName>
</protein>